<comment type="caution">
    <text evidence="1">The sequence shown here is derived from an EMBL/GenBank/DDBJ whole genome shotgun (WGS) entry which is preliminary data.</text>
</comment>
<proteinExistence type="predicted"/>
<reference evidence="1" key="1">
    <citation type="submission" date="2020-10" db="EMBL/GenBank/DDBJ databases">
        <authorList>
            <person name="Han B."/>
            <person name="Lu T."/>
            <person name="Zhao Q."/>
            <person name="Huang X."/>
            <person name="Zhao Y."/>
        </authorList>
    </citation>
    <scope>NUCLEOTIDE SEQUENCE</scope>
</reference>
<gene>
    <name evidence="1" type="ORF">NCGR_LOCUS50138</name>
</gene>
<evidence type="ECO:0000313" key="1">
    <source>
        <dbReference type="EMBL" id="CAD6266833.1"/>
    </source>
</evidence>
<dbReference type="EMBL" id="CAJGYO010000014">
    <property type="protein sequence ID" value="CAD6266833.1"/>
    <property type="molecule type" value="Genomic_DNA"/>
</dbReference>
<dbReference type="Proteomes" id="UP000604825">
    <property type="component" value="Unassembled WGS sequence"/>
</dbReference>
<sequence>MDKEACDSTFERLIVNNYYYLERQRNNYDGYGEREHLVVDPNVDPGTCGSASFSGLAFLQTPSGHAIIAGLMLQRWWKSSNKNQDIWCSRATSGRLGGGLGITGGGPRCREDVCAPPSPADLFDNTIATPTNSSLPAQQEVVHLISDGQPTSVVVAHERPAADTAPSIVGGLMYRGSADSSFFGSYIYLHNSVVWAAVESPLGSRHYAPTQITRVMCSSTSPFPCRGDNIPWDSGLHDQVTDNWNMVNVR</sequence>
<protein>
    <submittedName>
        <fullName evidence="1">Uncharacterized protein</fullName>
    </submittedName>
</protein>
<evidence type="ECO:0000313" key="2">
    <source>
        <dbReference type="Proteomes" id="UP000604825"/>
    </source>
</evidence>
<accession>A0A811R9Y5</accession>
<organism evidence="1 2">
    <name type="scientific">Miscanthus lutarioriparius</name>
    <dbReference type="NCBI Taxonomy" id="422564"/>
    <lineage>
        <taxon>Eukaryota</taxon>
        <taxon>Viridiplantae</taxon>
        <taxon>Streptophyta</taxon>
        <taxon>Embryophyta</taxon>
        <taxon>Tracheophyta</taxon>
        <taxon>Spermatophyta</taxon>
        <taxon>Magnoliopsida</taxon>
        <taxon>Liliopsida</taxon>
        <taxon>Poales</taxon>
        <taxon>Poaceae</taxon>
        <taxon>PACMAD clade</taxon>
        <taxon>Panicoideae</taxon>
        <taxon>Andropogonodae</taxon>
        <taxon>Andropogoneae</taxon>
        <taxon>Saccharinae</taxon>
        <taxon>Miscanthus</taxon>
    </lineage>
</organism>
<keyword evidence="2" id="KW-1185">Reference proteome</keyword>
<name>A0A811R9Y5_9POAL</name>
<dbReference type="AlphaFoldDB" id="A0A811R9Y5"/>